<dbReference type="AlphaFoldDB" id="Q8CZU8"/>
<evidence type="ECO:0000256" key="1">
    <source>
        <dbReference type="ARBA" id="ARBA00004571"/>
    </source>
</evidence>
<dbReference type="GO" id="GO:0015891">
    <property type="term" value="P:siderophore transport"/>
    <property type="evidence" value="ECO:0007669"/>
    <property type="project" value="InterPro"/>
</dbReference>
<evidence type="ECO:0000256" key="9">
    <source>
        <dbReference type="ARBA" id="ARBA00023077"/>
    </source>
</evidence>
<proteinExistence type="inferred from homology"/>
<keyword evidence="5" id="KW-0410">Iron transport</keyword>
<keyword evidence="5" id="KW-0408">Iron</keyword>
<evidence type="ECO:0000256" key="10">
    <source>
        <dbReference type="ARBA" id="ARBA00023136"/>
    </source>
</evidence>
<dbReference type="Gene3D" id="2.170.130.10">
    <property type="entry name" value="TonB-dependent receptor, plug domain"/>
    <property type="match status" value="1"/>
</dbReference>
<dbReference type="PANTHER" id="PTHR32552">
    <property type="entry name" value="FERRICHROME IRON RECEPTOR-RELATED"/>
    <property type="match status" value="1"/>
</dbReference>
<dbReference type="GO" id="GO:0015344">
    <property type="term" value="F:siderophore uptake transmembrane transporter activity"/>
    <property type="evidence" value="ECO:0007669"/>
    <property type="project" value="UniProtKB-ARBA"/>
</dbReference>
<gene>
    <name evidence="17" type="ordered locus">y3343</name>
</gene>
<comment type="similarity">
    <text evidence="2 13 14">Belongs to the TonB-dependent receptor family.</text>
</comment>
<dbReference type="CDD" id="cd01347">
    <property type="entry name" value="ligand_gated_channel"/>
    <property type="match status" value="1"/>
</dbReference>
<sequence>MPTFHHRIRCKLFTSSFCRWISQELSGAIWIMNKINMFMLSTFMRSMFMRSTLIPSTFILSTLLLPAVVLAEDTIIVERNRSQTDSYQATTSVTANRSPANIIDTPQNVTVVTHPVLEDYDVTNLGEALYFVSGITQSNTLGGTQDALIKRGFGNNRDGSILHDGIRSIQARNFTPTSERVEVLKGPSSMLYGMNEPGGLINVISKKPQLDPHVHLEANASSFKGGGGQLDVTGPLGESGFAGRLIIDHQETDYWRNFGRNRQTVVAPSLDWYGENTTVHLAWERMEYLVPFDRGTVIDPRTGKPVDTPRDRRFDESYNATRGDQDTVTFSINHDLNEFWSTQLNYAFSRNSYSDNQARATAFNAETGVLTRQSDATANAKSHSQAVQWVVNGDLDWGFTHHQLMFGIDYEARRVFRGDMIRGSKNNGFNVYDPIYGTLPPSTAVSAADSDQRENIDSRALFIQDSMRLNEHWLLLGGLRYDSFDVMAGKGRPFKKNTDSSDSRLVPRAGVVYNLNDWSSLYVSYTESFKPNVSIATAIDALPPEYGKSWEAGYKIDINNRVTGTLAVYDIHKRNIMVSELVDGETVTRTAGKARSRGLELDMAGKVTDSLSLIGSYAYTDARLTEDPDNNGNDLPNVARHTAALFLSRDFGSTSLISGDEVKAGIGARYVGKRAGDAANSFWLDNYTVADAFIAWKMPLSGYQLKWQLNVKNLFDKTYYPSSANNLRIAIGEPRQVVLQGSIDF</sequence>
<accession>Q8CZU8</accession>
<dbReference type="PANTHER" id="PTHR32552:SF85">
    <property type="entry name" value="BLL7968 PROTEIN"/>
    <property type="match status" value="1"/>
</dbReference>
<dbReference type="FunFam" id="2.170.130.10:FF:000001">
    <property type="entry name" value="Catecholate siderophore TonB-dependent receptor"/>
    <property type="match status" value="1"/>
</dbReference>
<feature type="domain" description="TonB-dependent receptor plug" evidence="16">
    <location>
        <begin position="103"/>
        <end position="199"/>
    </location>
</feature>
<evidence type="ECO:0000313" key="18">
    <source>
        <dbReference type="Proteomes" id="UP000002490"/>
    </source>
</evidence>
<dbReference type="Gene3D" id="2.40.170.20">
    <property type="entry name" value="TonB-dependent receptor, beta-barrel domain"/>
    <property type="match status" value="1"/>
</dbReference>
<evidence type="ECO:0000256" key="8">
    <source>
        <dbReference type="ARBA" id="ARBA00023065"/>
    </source>
</evidence>
<evidence type="ECO:0000313" key="17">
    <source>
        <dbReference type="EMBL" id="AAM86893.1"/>
    </source>
</evidence>
<name>Q8CZU8_YERPE</name>
<evidence type="ECO:0000256" key="6">
    <source>
        <dbReference type="ARBA" id="ARBA00022692"/>
    </source>
</evidence>
<evidence type="ECO:0000256" key="13">
    <source>
        <dbReference type="PROSITE-ProRule" id="PRU01360"/>
    </source>
</evidence>
<organism evidence="17 18">
    <name type="scientific">Yersinia pestis</name>
    <dbReference type="NCBI Taxonomy" id="632"/>
    <lineage>
        <taxon>Bacteria</taxon>
        <taxon>Pseudomonadati</taxon>
        <taxon>Pseudomonadota</taxon>
        <taxon>Gammaproteobacteria</taxon>
        <taxon>Enterobacterales</taxon>
        <taxon>Yersiniaceae</taxon>
        <taxon>Yersinia</taxon>
    </lineage>
</organism>
<dbReference type="GO" id="GO:0009279">
    <property type="term" value="C:cell outer membrane"/>
    <property type="evidence" value="ECO:0007669"/>
    <property type="project" value="UniProtKB-SubCell"/>
</dbReference>
<keyword evidence="4 13" id="KW-1134">Transmembrane beta strand</keyword>
<keyword evidence="8" id="KW-0406">Ion transport</keyword>
<dbReference type="InterPro" id="IPR037066">
    <property type="entry name" value="Plug_dom_sf"/>
</dbReference>
<reference evidence="17 18" key="1">
    <citation type="journal article" date="2002" name="J. Bacteriol.">
        <title>Genome sequence of Yersinia pestis KIM.</title>
        <authorList>
            <person name="Deng W."/>
            <person name="Burland V."/>
            <person name="Plunkett G.III."/>
            <person name="Boutin A."/>
            <person name="Mayhew G.F."/>
            <person name="Liss P."/>
            <person name="Perna N.T."/>
            <person name="Rose D.J."/>
            <person name="Mau B."/>
            <person name="Zhou S."/>
            <person name="Schwartz D.C."/>
            <person name="Fetherston J.D."/>
            <person name="Lindler L.E."/>
            <person name="Brubaker R.R."/>
            <person name="Plana G.V."/>
            <person name="Straley S.C."/>
            <person name="McDonough K.A."/>
            <person name="Nilles M.L."/>
            <person name="Matson J.S."/>
            <person name="Blattner F.R."/>
            <person name="Perry R.D."/>
        </authorList>
    </citation>
    <scope>NUCLEOTIDE SEQUENCE [LARGE SCALE GENOMIC DNA]</scope>
    <source>
        <strain evidence="18">KIM10+ / Biovar Mediaevalis</strain>
    </source>
</reference>
<evidence type="ECO:0000256" key="4">
    <source>
        <dbReference type="ARBA" id="ARBA00022452"/>
    </source>
</evidence>
<keyword evidence="10 13" id="KW-0472">Membrane</keyword>
<dbReference type="GO" id="GO:0038023">
    <property type="term" value="F:signaling receptor activity"/>
    <property type="evidence" value="ECO:0007669"/>
    <property type="project" value="InterPro"/>
</dbReference>
<dbReference type="IntAct" id="Q8CZU8">
    <property type="interactions" value="2"/>
</dbReference>
<evidence type="ECO:0000259" key="16">
    <source>
        <dbReference type="Pfam" id="PF07715"/>
    </source>
</evidence>
<dbReference type="HOGENOM" id="CLU_008287_9_4_6"/>
<dbReference type="InterPro" id="IPR036942">
    <property type="entry name" value="Beta-barrel_TonB_sf"/>
</dbReference>
<keyword evidence="3 13" id="KW-0813">Transport</keyword>
<evidence type="ECO:0000256" key="14">
    <source>
        <dbReference type="RuleBase" id="RU003357"/>
    </source>
</evidence>
<dbReference type="Proteomes" id="UP000002490">
    <property type="component" value="Chromosome"/>
</dbReference>
<evidence type="ECO:0000256" key="12">
    <source>
        <dbReference type="ARBA" id="ARBA00023237"/>
    </source>
</evidence>
<dbReference type="InterPro" id="IPR000531">
    <property type="entry name" value="Beta-barrel_TonB"/>
</dbReference>
<keyword evidence="7" id="KW-0732">Signal</keyword>
<dbReference type="KEGG" id="ypk:y3343"/>
<dbReference type="InterPro" id="IPR039426">
    <property type="entry name" value="TonB-dep_rcpt-like"/>
</dbReference>
<dbReference type="InterPro" id="IPR010105">
    <property type="entry name" value="TonB_sidphr_rcpt"/>
</dbReference>
<dbReference type="PROSITE" id="PS52016">
    <property type="entry name" value="TONB_DEPENDENT_REC_3"/>
    <property type="match status" value="1"/>
</dbReference>
<evidence type="ECO:0000256" key="2">
    <source>
        <dbReference type="ARBA" id="ARBA00009810"/>
    </source>
</evidence>
<feature type="domain" description="TonB-dependent receptor-like beta-barrel" evidence="15">
    <location>
        <begin position="271"/>
        <end position="714"/>
    </location>
</feature>
<keyword evidence="9 14" id="KW-0798">TonB box</keyword>
<dbReference type="EMBL" id="AE009952">
    <property type="protein sequence ID" value="AAM86893.1"/>
    <property type="molecule type" value="Genomic_DNA"/>
</dbReference>
<evidence type="ECO:0000256" key="5">
    <source>
        <dbReference type="ARBA" id="ARBA00022496"/>
    </source>
</evidence>
<dbReference type="InterPro" id="IPR012910">
    <property type="entry name" value="Plug_dom"/>
</dbReference>
<dbReference type="SUPFAM" id="SSF56935">
    <property type="entry name" value="Porins"/>
    <property type="match status" value="1"/>
</dbReference>
<keyword evidence="6 13" id="KW-0812">Transmembrane</keyword>
<dbReference type="NCBIfam" id="TIGR01783">
    <property type="entry name" value="TonB-siderophor"/>
    <property type="match status" value="1"/>
</dbReference>
<evidence type="ECO:0000256" key="3">
    <source>
        <dbReference type="ARBA" id="ARBA00022448"/>
    </source>
</evidence>
<evidence type="ECO:0000256" key="11">
    <source>
        <dbReference type="ARBA" id="ARBA00023170"/>
    </source>
</evidence>
<dbReference type="Pfam" id="PF07715">
    <property type="entry name" value="Plug"/>
    <property type="match status" value="1"/>
</dbReference>
<keyword evidence="11 17" id="KW-0675">Receptor</keyword>
<evidence type="ECO:0000256" key="7">
    <source>
        <dbReference type="ARBA" id="ARBA00022729"/>
    </source>
</evidence>
<protein>
    <submittedName>
        <fullName evidence="17">TonB-dependent outer membrane receptor</fullName>
    </submittedName>
</protein>
<dbReference type="Pfam" id="PF00593">
    <property type="entry name" value="TonB_dep_Rec_b-barrel"/>
    <property type="match status" value="1"/>
</dbReference>
<comment type="subcellular location">
    <subcellularLocation>
        <location evidence="1 13">Cell outer membrane</location>
        <topology evidence="1 13">Multi-pass membrane protein</topology>
    </subcellularLocation>
</comment>
<dbReference type="DNASU" id="1148290"/>
<keyword evidence="12 13" id="KW-0998">Cell outer membrane</keyword>
<evidence type="ECO:0000259" key="15">
    <source>
        <dbReference type="Pfam" id="PF00593"/>
    </source>
</evidence>